<feature type="domain" description="Pyrrolo-quinoline quinone repeat" evidence="1">
    <location>
        <begin position="88"/>
        <end position="342"/>
    </location>
</feature>
<dbReference type="AlphaFoldDB" id="A0A382E420"/>
<sequence>MSLLKRFFCHLPALGFIALGLGLQAADWPQYLGPGRDAVYPGQALTRAWPSGGPKVLWRKRDIGAGMSGLVVAKGRVILFHEVNRYDTIECLDVKTGKSLWKNNYASSFVAGYGSSAGPRATPAIIGDRVYTMGGQGIVVCTDFATGKTIWKVDTQKSYRASDGFFGMACSPLVEGNAVLLNIGGEAGAGIVALDKNSGKLLWKTLEDEASYSSPVLATLHGKHRAVFFTRTGLAVIDPASGKIDFQNRWRARIHASVNAAAPLVVGERIFVTSSYNTGALVVQAATDGYETLWSNDTSLSSQYTSVMHRDGFLYGTHGRADAPPTPALRCVELATGKVRWSEDDFGDCLMMLCGDRLLALMETGELVLGQASPAGWKEISRAQVVGSGARSQPALANGRLFVRDRNQLVCLEMP</sequence>
<dbReference type="PANTHER" id="PTHR34512">
    <property type="entry name" value="CELL SURFACE PROTEIN"/>
    <property type="match status" value="1"/>
</dbReference>
<dbReference type="Gene3D" id="2.130.10.10">
    <property type="entry name" value="YVTN repeat-like/Quinoprotein amine dehydrogenase"/>
    <property type="match status" value="1"/>
</dbReference>
<reference evidence="2" key="1">
    <citation type="submission" date="2018-05" db="EMBL/GenBank/DDBJ databases">
        <authorList>
            <person name="Lanie J.A."/>
            <person name="Ng W.-L."/>
            <person name="Kazmierczak K.M."/>
            <person name="Andrzejewski T.M."/>
            <person name="Davidsen T.M."/>
            <person name="Wayne K.J."/>
            <person name="Tettelin H."/>
            <person name="Glass J.I."/>
            <person name="Rusch D."/>
            <person name="Podicherti R."/>
            <person name="Tsui H.-C.T."/>
            <person name="Winkler M.E."/>
        </authorList>
    </citation>
    <scope>NUCLEOTIDE SEQUENCE</scope>
</reference>
<dbReference type="SUPFAM" id="SSF50998">
    <property type="entry name" value="Quinoprotein alcohol dehydrogenase-like"/>
    <property type="match status" value="1"/>
</dbReference>
<dbReference type="InterPro" id="IPR002372">
    <property type="entry name" value="PQQ_rpt_dom"/>
</dbReference>
<evidence type="ECO:0000259" key="1">
    <source>
        <dbReference type="Pfam" id="PF13360"/>
    </source>
</evidence>
<gene>
    <name evidence="2" type="ORF">METZ01_LOCUS198370</name>
</gene>
<dbReference type="PANTHER" id="PTHR34512:SF30">
    <property type="entry name" value="OUTER MEMBRANE PROTEIN ASSEMBLY FACTOR BAMB"/>
    <property type="match status" value="1"/>
</dbReference>
<dbReference type="EMBL" id="UINC01042629">
    <property type="protein sequence ID" value="SVB45516.1"/>
    <property type="molecule type" value="Genomic_DNA"/>
</dbReference>
<dbReference type="InterPro" id="IPR015943">
    <property type="entry name" value="WD40/YVTN_repeat-like_dom_sf"/>
</dbReference>
<dbReference type="InterPro" id="IPR011047">
    <property type="entry name" value="Quinoprotein_ADH-like_sf"/>
</dbReference>
<dbReference type="Pfam" id="PF13360">
    <property type="entry name" value="PQQ_2"/>
    <property type="match status" value="1"/>
</dbReference>
<proteinExistence type="predicted"/>
<name>A0A382E420_9ZZZZ</name>
<organism evidence="2">
    <name type="scientific">marine metagenome</name>
    <dbReference type="NCBI Taxonomy" id="408172"/>
    <lineage>
        <taxon>unclassified sequences</taxon>
        <taxon>metagenomes</taxon>
        <taxon>ecological metagenomes</taxon>
    </lineage>
</organism>
<accession>A0A382E420</accession>
<evidence type="ECO:0000313" key="2">
    <source>
        <dbReference type="EMBL" id="SVB45516.1"/>
    </source>
</evidence>
<protein>
    <recommendedName>
        <fullName evidence="1">Pyrrolo-quinoline quinone repeat domain-containing protein</fullName>
    </recommendedName>
</protein>